<feature type="transmembrane region" description="Helical" evidence="1">
    <location>
        <begin position="166"/>
        <end position="185"/>
    </location>
</feature>
<name>A0A7L5JR28_9BACT</name>
<dbReference type="RefSeq" id="WP_024774757.1">
    <property type="nucleotide sequence ID" value="NZ_CP054051.1"/>
</dbReference>
<protein>
    <submittedName>
        <fullName evidence="2">Uncharacterized protein</fullName>
    </submittedName>
</protein>
<gene>
    <name evidence="2" type="ORF">ACBT_1786</name>
</gene>
<keyword evidence="1" id="KW-0812">Transmembrane</keyword>
<evidence type="ECO:0000256" key="1">
    <source>
        <dbReference type="SAM" id="Phobius"/>
    </source>
</evidence>
<keyword evidence="1" id="KW-1133">Transmembrane helix</keyword>
<organism evidence="2 3">
    <name type="scientific">Aliarcobacter cibarius</name>
    <dbReference type="NCBI Taxonomy" id="255507"/>
    <lineage>
        <taxon>Bacteria</taxon>
        <taxon>Pseudomonadati</taxon>
        <taxon>Campylobacterota</taxon>
        <taxon>Epsilonproteobacteria</taxon>
        <taxon>Campylobacterales</taxon>
        <taxon>Arcobacteraceae</taxon>
        <taxon>Aliarcobacter</taxon>
    </lineage>
</organism>
<reference evidence="2 3" key="1">
    <citation type="submission" date="2020-05" db="EMBL/GenBank/DDBJ databases">
        <title>Complete genome sequencing of Campylobacter and Arcobacter type strains.</title>
        <authorList>
            <person name="Miller W.G."/>
            <person name="Yee E."/>
        </authorList>
    </citation>
    <scope>NUCLEOTIDE SEQUENCE [LARGE SCALE GENOMIC DNA]</scope>
    <source>
        <strain evidence="2 3">LMG 21996</strain>
    </source>
</reference>
<dbReference type="AlphaFoldDB" id="A0A7L5JR28"/>
<proteinExistence type="predicted"/>
<dbReference type="Proteomes" id="UP000509513">
    <property type="component" value="Chromosome"/>
</dbReference>
<keyword evidence="1" id="KW-0472">Membrane</keyword>
<sequence length="232" mass="28527">MKNLCTVEELEIVEIEIDEEIEKKNLKDFISTSLKLKNINLPKNKKIILNYIEELKTYQLILVEIEFKYLEIELFYKLYEQNNKNETIAFLYKNYFLIFKNDKFYYLQRIEENIQSIELLNYLNKNFEIDIHNFISVNSEDLYLKDDLLNDKNYIEYFNLKKSYSFFIYITYLIFLLLIFIYFYFNQNENLPQNIQTFDSSSLEKEYKFNSFEEKSRKIIFKIYQNNLNLIT</sequence>
<dbReference type="KEGG" id="acib:ACBT_1786"/>
<evidence type="ECO:0000313" key="3">
    <source>
        <dbReference type="Proteomes" id="UP000509513"/>
    </source>
</evidence>
<dbReference type="OrthoDB" id="5349277at2"/>
<dbReference type="EMBL" id="CP054051">
    <property type="protein sequence ID" value="QKJ27683.1"/>
    <property type="molecule type" value="Genomic_DNA"/>
</dbReference>
<accession>A0A7L5JR28</accession>
<evidence type="ECO:0000313" key="2">
    <source>
        <dbReference type="EMBL" id="QKJ27683.1"/>
    </source>
</evidence>